<dbReference type="EMBL" id="JAODUO010000339">
    <property type="protein sequence ID" value="KAK2182713.1"/>
    <property type="molecule type" value="Genomic_DNA"/>
</dbReference>
<dbReference type="Proteomes" id="UP001209878">
    <property type="component" value="Unassembled WGS sequence"/>
</dbReference>
<sequence length="421" mass="46372">MNELSQLEYMSNAKQSRCLRAAQLRFSVCSETLTDSNRRTLLSCPPAPDSDVEILDVFAELFMAAQEIISGGGGLTSVGAGSLSKKDIDLRSLASLKGVINERPLTEMAAQGDDGVPLSAVIKLVRLAYCYEQWDFFDNIIELVLSATKEVENDKFLRDGKCLEITQAYDRVSPRFKHRRLFIVTDDDDDAEAATTGPATSLHAAQSASKSTIVSQPDDLIRLAEVLLSVVTGPFTTETMDMDMMIDACLLLWNKCKNVFQKFQTGSADNPRYLQKMDNPSKWVYILDIVHQVLGWCGLSAVDPALMAEVVLRLALVFEASATLELSQDRKPKPDLMSSRPESQRTTLMSEGGKESNVGAAHQGSASLALWLRQREQAARDQLIQARDILELGLQNVSYARQVVALTDGKSIADISWVKVS</sequence>
<name>A0AAD9L578_RIDPI</name>
<proteinExistence type="predicted"/>
<reference evidence="2" key="1">
    <citation type="journal article" date="2023" name="Mol. Biol. Evol.">
        <title>Third-Generation Sequencing Reveals the Adaptive Role of the Epigenome in Three Deep-Sea Polychaetes.</title>
        <authorList>
            <person name="Perez M."/>
            <person name="Aroh O."/>
            <person name="Sun Y."/>
            <person name="Lan Y."/>
            <person name="Juniper S.K."/>
            <person name="Young C.R."/>
            <person name="Angers B."/>
            <person name="Qian P.Y."/>
        </authorList>
    </citation>
    <scope>NUCLEOTIDE SEQUENCE</scope>
    <source>
        <strain evidence="2">R07B-5</strain>
    </source>
</reference>
<keyword evidence="3" id="KW-1185">Reference proteome</keyword>
<dbReference type="GO" id="GO:0060271">
    <property type="term" value="P:cilium assembly"/>
    <property type="evidence" value="ECO:0007669"/>
    <property type="project" value="TreeGrafter"/>
</dbReference>
<evidence type="ECO:0000313" key="2">
    <source>
        <dbReference type="EMBL" id="KAK2182713.1"/>
    </source>
</evidence>
<dbReference type="AlphaFoldDB" id="A0AAD9L578"/>
<gene>
    <name evidence="2" type="ORF">NP493_340g02024</name>
</gene>
<evidence type="ECO:0000313" key="3">
    <source>
        <dbReference type="Proteomes" id="UP001209878"/>
    </source>
</evidence>
<comment type="caution">
    <text evidence="2">The sequence shown here is derived from an EMBL/GenBank/DDBJ whole genome shotgun (WGS) entry which is preliminary data.</text>
</comment>
<accession>A0AAD9L578</accession>
<evidence type="ECO:0000256" key="1">
    <source>
        <dbReference type="SAM" id="MobiDB-lite"/>
    </source>
</evidence>
<feature type="compositionally biased region" description="Polar residues" evidence="1">
    <location>
        <begin position="340"/>
        <end position="349"/>
    </location>
</feature>
<feature type="region of interest" description="Disordered" evidence="1">
    <location>
        <begin position="329"/>
        <end position="359"/>
    </location>
</feature>
<dbReference type="PANTHER" id="PTHR33487">
    <property type="entry name" value="CILIA- AND FLAGELLA-ASSOCIATED PROTEIN 54"/>
    <property type="match status" value="1"/>
</dbReference>
<dbReference type="InterPro" id="IPR027912">
    <property type="entry name" value="CFAP54"/>
</dbReference>
<organism evidence="2 3">
    <name type="scientific">Ridgeia piscesae</name>
    <name type="common">Tubeworm</name>
    <dbReference type="NCBI Taxonomy" id="27915"/>
    <lineage>
        <taxon>Eukaryota</taxon>
        <taxon>Metazoa</taxon>
        <taxon>Spiralia</taxon>
        <taxon>Lophotrochozoa</taxon>
        <taxon>Annelida</taxon>
        <taxon>Polychaeta</taxon>
        <taxon>Sedentaria</taxon>
        <taxon>Canalipalpata</taxon>
        <taxon>Sabellida</taxon>
        <taxon>Siboglinidae</taxon>
        <taxon>Ridgeia</taxon>
    </lineage>
</organism>
<dbReference type="Pfam" id="PF14858">
    <property type="entry name" value="CFAP54_N"/>
    <property type="match status" value="1"/>
</dbReference>
<dbReference type="PANTHER" id="PTHR33487:SF1">
    <property type="entry name" value="CILIA- AND FLAGELLA-ASSOCIATED PROTEIN 54"/>
    <property type="match status" value="1"/>
</dbReference>
<protein>
    <submittedName>
        <fullName evidence="2">Uncharacterized protein</fullName>
    </submittedName>
</protein>